<organism evidence="3">
    <name type="scientific">Anisakis simplex</name>
    <name type="common">Herring worm</name>
    <dbReference type="NCBI Taxonomy" id="6269"/>
    <lineage>
        <taxon>Eukaryota</taxon>
        <taxon>Metazoa</taxon>
        <taxon>Ecdysozoa</taxon>
        <taxon>Nematoda</taxon>
        <taxon>Chromadorea</taxon>
        <taxon>Rhabditida</taxon>
        <taxon>Spirurina</taxon>
        <taxon>Ascaridomorpha</taxon>
        <taxon>Ascaridoidea</taxon>
        <taxon>Anisakidae</taxon>
        <taxon>Anisakis</taxon>
        <taxon>Anisakis simplex complex</taxon>
    </lineage>
</organism>
<evidence type="ECO:0000313" key="2">
    <source>
        <dbReference type="Proteomes" id="UP000267096"/>
    </source>
</evidence>
<dbReference type="Proteomes" id="UP000267096">
    <property type="component" value="Unassembled WGS sequence"/>
</dbReference>
<sequence length="124" mass="14095">MFAVSGDGSKVVRGGRPDRVVIFLHNVETGLVRVHIDGDWTKWLFRSLVLCGLPGPLFDGCVVSQIALPALLRLTIISIARRKTVELENYQMVYSRRRVAIQEFARKYALKQTYAEFVERVISD</sequence>
<dbReference type="GO" id="GO:0005096">
    <property type="term" value="F:GTPase activator activity"/>
    <property type="evidence" value="ECO:0007669"/>
    <property type="project" value="InterPro"/>
</dbReference>
<keyword evidence="2" id="KW-1185">Reference proteome</keyword>
<dbReference type="InterPro" id="IPR039930">
    <property type="entry name" value="RALGAPB"/>
</dbReference>
<dbReference type="PANTHER" id="PTHR21344:SF1">
    <property type="entry name" value="RAL GTPASE-ACTIVATING PROTEIN SUBUNIT BETA"/>
    <property type="match status" value="1"/>
</dbReference>
<dbReference type="PANTHER" id="PTHR21344">
    <property type="entry name" value="RAL GTPASE-ACTIVATING PROTEIN SUBUNIT BETA"/>
    <property type="match status" value="1"/>
</dbReference>
<evidence type="ECO:0000313" key="1">
    <source>
        <dbReference type="EMBL" id="VDK20810.1"/>
    </source>
</evidence>
<name>A0A0M3J671_ANISI</name>
<reference evidence="1 2" key="2">
    <citation type="submission" date="2018-11" db="EMBL/GenBank/DDBJ databases">
        <authorList>
            <consortium name="Pathogen Informatics"/>
        </authorList>
    </citation>
    <scope>NUCLEOTIDE SEQUENCE [LARGE SCALE GENOMIC DNA]</scope>
</reference>
<gene>
    <name evidence="1" type="ORF">ASIM_LOCUS2903</name>
</gene>
<dbReference type="OrthoDB" id="5851790at2759"/>
<dbReference type="AlphaFoldDB" id="A0A0M3J671"/>
<dbReference type="SUPFAM" id="SSF111347">
    <property type="entry name" value="Rap/Ran-GAP"/>
    <property type="match status" value="1"/>
</dbReference>
<accession>A0A0M3J671</accession>
<proteinExistence type="predicted"/>
<dbReference type="InterPro" id="IPR035974">
    <property type="entry name" value="Rap/Ran-GAP_sf"/>
</dbReference>
<reference evidence="3" key="1">
    <citation type="submission" date="2017-02" db="UniProtKB">
        <authorList>
            <consortium name="WormBaseParasite"/>
        </authorList>
    </citation>
    <scope>IDENTIFICATION</scope>
</reference>
<protein>
    <submittedName>
        <fullName evidence="3">NERD domain-containing protein</fullName>
    </submittedName>
</protein>
<dbReference type="EMBL" id="UYRR01004161">
    <property type="protein sequence ID" value="VDK20810.1"/>
    <property type="molecule type" value="Genomic_DNA"/>
</dbReference>
<dbReference type="GO" id="GO:0051056">
    <property type="term" value="P:regulation of small GTPase mediated signal transduction"/>
    <property type="evidence" value="ECO:0007669"/>
    <property type="project" value="InterPro"/>
</dbReference>
<dbReference type="WBParaSite" id="ASIM_0000305601-mRNA-1">
    <property type="protein sequence ID" value="ASIM_0000305601-mRNA-1"/>
    <property type="gene ID" value="ASIM_0000305601"/>
</dbReference>
<evidence type="ECO:0000313" key="3">
    <source>
        <dbReference type="WBParaSite" id="ASIM_0000305601-mRNA-1"/>
    </source>
</evidence>